<name>A0A9Q3H9N5_9BASI</name>
<keyword evidence="3" id="KW-1185">Reference proteome</keyword>
<accession>A0A9Q3H9N5</accession>
<feature type="compositionally biased region" description="Basic residues" evidence="1">
    <location>
        <begin position="100"/>
        <end position="109"/>
    </location>
</feature>
<sequence length="109" mass="12733">MSEINAKNGWFKFQQTKVPDEREARMKENQETMRYIEEKWREPKTQVGNLVAKERQKVPVTHKSGGHKPVAGSSRNSQLFPNQVAPKRDKGQRGRDTHHLTKLRSRKIN</sequence>
<reference evidence="2" key="1">
    <citation type="submission" date="2021-03" db="EMBL/GenBank/DDBJ databases">
        <title>Draft genome sequence of rust myrtle Austropuccinia psidii MF-1, a brazilian biotype.</title>
        <authorList>
            <person name="Quecine M.C."/>
            <person name="Pachon D.M.R."/>
            <person name="Bonatelli M.L."/>
            <person name="Correr F.H."/>
            <person name="Franceschini L.M."/>
            <person name="Leite T.F."/>
            <person name="Margarido G.R.A."/>
            <person name="Almeida C.A."/>
            <person name="Ferrarezi J.A."/>
            <person name="Labate C.A."/>
        </authorList>
    </citation>
    <scope>NUCLEOTIDE SEQUENCE</scope>
    <source>
        <strain evidence="2">MF-1</strain>
    </source>
</reference>
<dbReference type="Proteomes" id="UP000765509">
    <property type="component" value="Unassembled WGS sequence"/>
</dbReference>
<evidence type="ECO:0000313" key="3">
    <source>
        <dbReference type="Proteomes" id="UP000765509"/>
    </source>
</evidence>
<evidence type="ECO:0000256" key="1">
    <source>
        <dbReference type="SAM" id="MobiDB-lite"/>
    </source>
</evidence>
<gene>
    <name evidence="2" type="ORF">O181_036958</name>
</gene>
<dbReference type="EMBL" id="AVOT02014074">
    <property type="protein sequence ID" value="MBW0497243.1"/>
    <property type="molecule type" value="Genomic_DNA"/>
</dbReference>
<organism evidence="2 3">
    <name type="scientific">Austropuccinia psidii MF-1</name>
    <dbReference type="NCBI Taxonomy" id="1389203"/>
    <lineage>
        <taxon>Eukaryota</taxon>
        <taxon>Fungi</taxon>
        <taxon>Dikarya</taxon>
        <taxon>Basidiomycota</taxon>
        <taxon>Pucciniomycotina</taxon>
        <taxon>Pucciniomycetes</taxon>
        <taxon>Pucciniales</taxon>
        <taxon>Sphaerophragmiaceae</taxon>
        <taxon>Austropuccinia</taxon>
    </lineage>
</organism>
<feature type="compositionally biased region" description="Basic and acidic residues" evidence="1">
    <location>
        <begin position="86"/>
        <end position="99"/>
    </location>
</feature>
<feature type="region of interest" description="Disordered" evidence="1">
    <location>
        <begin position="57"/>
        <end position="109"/>
    </location>
</feature>
<proteinExistence type="predicted"/>
<evidence type="ECO:0000313" key="2">
    <source>
        <dbReference type="EMBL" id="MBW0497243.1"/>
    </source>
</evidence>
<comment type="caution">
    <text evidence="2">The sequence shown here is derived from an EMBL/GenBank/DDBJ whole genome shotgun (WGS) entry which is preliminary data.</text>
</comment>
<protein>
    <submittedName>
        <fullName evidence="2">Uncharacterized protein</fullName>
    </submittedName>
</protein>
<dbReference type="AlphaFoldDB" id="A0A9Q3H9N5"/>